<feature type="domain" description="HTH luxR-type" evidence="5">
    <location>
        <begin position="138"/>
        <end position="203"/>
    </location>
</feature>
<keyword evidence="4" id="KW-0597">Phosphoprotein</keyword>
<evidence type="ECO:0000313" key="7">
    <source>
        <dbReference type="EMBL" id="MVX57713.1"/>
    </source>
</evidence>
<dbReference type="Gene3D" id="3.40.50.2300">
    <property type="match status" value="1"/>
</dbReference>
<evidence type="ECO:0000256" key="3">
    <source>
        <dbReference type="ARBA" id="ARBA00023163"/>
    </source>
</evidence>
<dbReference type="CDD" id="cd06170">
    <property type="entry name" value="LuxR_C_like"/>
    <property type="match status" value="1"/>
</dbReference>
<feature type="domain" description="Response regulatory" evidence="6">
    <location>
        <begin position="7"/>
        <end position="122"/>
    </location>
</feature>
<evidence type="ECO:0000313" key="8">
    <source>
        <dbReference type="Proteomes" id="UP000472580"/>
    </source>
</evidence>
<dbReference type="GO" id="GO:0006355">
    <property type="term" value="P:regulation of DNA-templated transcription"/>
    <property type="evidence" value="ECO:0007669"/>
    <property type="project" value="InterPro"/>
</dbReference>
<dbReference type="PANTHER" id="PTHR44688">
    <property type="entry name" value="DNA-BINDING TRANSCRIPTIONAL ACTIVATOR DEVR_DOSR"/>
    <property type="match status" value="1"/>
</dbReference>
<dbReference type="RefSeq" id="WP_160336127.1">
    <property type="nucleotide sequence ID" value="NZ_WSRP01000042.1"/>
</dbReference>
<dbReference type="EMBL" id="WSRP01000042">
    <property type="protein sequence ID" value="MVX57713.1"/>
    <property type="molecule type" value="Genomic_DNA"/>
</dbReference>
<dbReference type="InterPro" id="IPR011006">
    <property type="entry name" value="CheY-like_superfamily"/>
</dbReference>
<dbReference type="Pfam" id="PF00196">
    <property type="entry name" value="GerE"/>
    <property type="match status" value="1"/>
</dbReference>
<dbReference type="Gene3D" id="1.10.10.10">
    <property type="entry name" value="Winged helix-like DNA-binding domain superfamily/Winged helix DNA-binding domain"/>
    <property type="match status" value="1"/>
</dbReference>
<dbReference type="AlphaFoldDB" id="A0A6L6YLH6"/>
<evidence type="ECO:0000259" key="5">
    <source>
        <dbReference type="PROSITE" id="PS50043"/>
    </source>
</evidence>
<dbReference type="Pfam" id="PF00072">
    <property type="entry name" value="Response_reg"/>
    <property type="match status" value="1"/>
</dbReference>
<comment type="caution">
    <text evidence="7">The sequence shown here is derived from an EMBL/GenBank/DDBJ whole genome shotgun (WGS) entry which is preliminary data.</text>
</comment>
<evidence type="ECO:0000256" key="1">
    <source>
        <dbReference type="ARBA" id="ARBA00023015"/>
    </source>
</evidence>
<dbReference type="Proteomes" id="UP000472580">
    <property type="component" value="Unassembled WGS sequence"/>
</dbReference>
<gene>
    <name evidence="7" type="ORF">E5987_10995</name>
</gene>
<name>A0A6L6YLH6_9BURK</name>
<reference evidence="7 8" key="1">
    <citation type="submission" date="2019-12" db="EMBL/GenBank/DDBJ databases">
        <title>Microbes associate with the intestines of laboratory mice.</title>
        <authorList>
            <person name="Navarre W."/>
            <person name="Wong E."/>
        </authorList>
    </citation>
    <scope>NUCLEOTIDE SEQUENCE [LARGE SCALE GENOMIC DNA]</scope>
    <source>
        <strain evidence="7 8">NM82_D38</strain>
    </source>
</reference>
<evidence type="ECO:0000256" key="4">
    <source>
        <dbReference type="PROSITE-ProRule" id="PRU00169"/>
    </source>
</evidence>
<dbReference type="InterPro" id="IPR016032">
    <property type="entry name" value="Sig_transdc_resp-reg_C-effctor"/>
</dbReference>
<feature type="modified residue" description="4-aspartylphosphate" evidence="4">
    <location>
        <position position="56"/>
    </location>
</feature>
<dbReference type="GO" id="GO:0000160">
    <property type="term" value="P:phosphorelay signal transduction system"/>
    <property type="evidence" value="ECO:0007669"/>
    <property type="project" value="InterPro"/>
</dbReference>
<dbReference type="SUPFAM" id="SSF46894">
    <property type="entry name" value="C-terminal effector domain of the bipartite response regulators"/>
    <property type="match status" value="1"/>
</dbReference>
<dbReference type="InterPro" id="IPR036388">
    <property type="entry name" value="WH-like_DNA-bd_sf"/>
</dbReference>
<accession>A0A6L6YLH6</accession>
<dbReference type="SUPFAM" id="SSF52172">
    <property type="entry name" value="CheY-like"/>
    <property type="match status" value="1"/>
</dbReference>
<dbReference type="InterPro" id="IPR001789">
    <property type="entry name" value="Sig_transdc_resp-reg_receiver"/>
</dbReference>
<evidence type="ECO:0000256" key="2">
    <source>
        <dbReference type="ARBA" id="ARBA00023125"/>
    </source>
</evidence>
<dbReference type="SMART" id="SM00421">
    <property type="entry name" value="HTH_LUXR"/>
    <property type="match status" value="1"/>
</dbReference>
<dbReference type="PANTHER" id="PTHR44688:SF16">
    <property type="entry name" value="DNA-BINDING TRANSCRIPTIONAL ACTIVATOR DEVR_DOSR"/>
    <property type="match status" value="1"/>
</dbReference>
<evidence type="ECO:0000259" key="6">
    <source>
        <dbReference type="PROSITE" id="PS50110"/>
    </source>
</evidence>
<dbReference type="PROSITE" id="PS00622">
    <property type="entry name" value="HTH_LUXR_1"/>
    <property type="match status" value="1"/>
</dbReference>
<dbReference type="OrthoDB" id="9802186at2"/>
<proteinExistence type="predicted"/>
<keyword evidence="3" id="KW-0804">Transcription</keyword>
<dbReference type="GO" id="GO:0003677">
    <property type="term" value="F:DNA binding"/>
    <property type="evidence" value="ECO:0007669"/>
    <property type="project" value="UniProtKB-KW"/>
</dbReference>
<keyword evidence="8" id="KW-1185">Reference proteome</keyword>
<dbReference type="SMART" id="SM00448">
    <property type="entry name" value="REC"/>
    <property type="match status" value="1"/>
</dbReference>
<keyword evidence="1" id="KW-0805">Transcription regulation</keyword>
<dbReference type="InterPro" id="IPR000792">
    <property type="entry name" value="Tscrpt_reg_LuxR_C"/>
</dbReference>
<keyword evidence="2" id="KW-0238">DNA-binding</keyword>
<dbReference type="PROSITE" id="PS50110">
    <property type="entry name" value="RESPONSE_REGULATORY"/>
    <property type="match status" value="1"/>
</dbReference>
<dbReference type="PROSITE" id="PS50043">
    <property type="entry name" value="HTH_LUXR_2"/>
    <property type="match status" value="1"/>
</dbReference>
<dbReference type="PRINTS" id="PR00038">
    <property type="entry name" value="HTHLUXR"/>
</dbReference>
<protein>
    <submittedName>
        <fullName evidence="7">Response regulator</fullName>
    </submittedName>
</protein>
<sequence length="210" mass="23635">MNKSEALIRLVDDDASLLFSTQIYLQTMGWKVVAYDSPGKFLRSDDLDVPGCLVLDFRMPNFTGLEVQQIMIERGYKHFPIIFLSGHGDIEMAVNAMAKGAVTFLEKPADPERLNAEVEKAVELGFSRSRRAKERLELKRRYSHLTAREKEVLHLVVNGLTNKEIGDKLGLSLATVKMHRGHAAEKLELSSVAEITRALILIQEEDQQDA</sequence>
<organism evidence="7 8">
    <name type="scientific">Parasutterella muris</name>
    <dbReference type="NCBI Taxonomy" id="2565572"/>
    <lineage>
        <taxon>Bacteria</taxon>
        <taxon>Pseudomonadati</taxon>
        <taxon>Pseudomonadota</taxon>
        <taxon>Betaproteobacteria</taxon>
        <taxon>Burkholderiales</taxon>
        <taxon>Sutterellaceae</taxon>
        <taxon>Parasutterella</taxon>
    </lineage>
</organism>